<keyword evidence="5" id="KW-0030">Aminoacyl-tRNA synthetase</keyword>
<dbReference type="SUPFAM" id="SSF48163">
    <property type="entry name" value="An anticodon-binding domain of class I aminoacyl-tRNA synthetases"/>
    <property type="match status" value="1"/>
</dbReference>
<keyword evidence="4" id="KW-0648">Protein biosynthesis</keyword>
<evidence type="ECO:0000256" key="3">
    <source>
        <dbReference type="ARBA" id="ARBA00022840"/>
    </source>
</evidence>
<dbReference type="GO" id="GO:0005524">
    <property type="term" value="F:ATP binding"/>
    <property type="evidence" value="ECO:0007669"/>
    <property type="project" value="UniProtKB-KW"/>
</dbReference>
<dbReference type="GO" id="GO:0004812">
    <property type="term" value="F:aminoacyl-tRNA ligase activity"/>
    <property type="evidence" value="ECO:0007669"/>
    <property type="project" value="UniProtKB-KW"/>
</dbReference>
<dbReference type="GO" id="GO:0000049">
    <property type="term" value="F:tRNA binding"/>
    <property type="evidence" value="ECO:0007669"/>
    <property type="project" value="InterPro"/>
</dbReference>
<dbReference type="Gene3D" id="1.10.10.350">
    <property type="match status" value="1"/>
</dbReference>
<dbReference type="InterPro" id="IPR045462">
    <property type="entry name" value="aa-tRNA-synth_I_cd-bd"/>
</dbReference>
<dbReference type="EMBL" id="JANGAB010000046">
    <property type="protein sequence ID" value="MCQ4950611.1"/>
    <property type="molecule type" value="Genomic_DNA"/>
</dbReference>
<evidence type="ECO:0000313" key="8">
    <source>
        <dbReference type="Proteomes" id="UP001205063"/>
    </source>
</evidence>
<protein>
    <submittedName>
        <fullName evidence="7">Glutamate--tRNA ligase</fullName>
    </submittedName>
</protein>
<proteinExistence type="predicted"/>
<dbReference type="InterPro" id="IPR020751">
    <property type="entry name" value="aa-tRNA-synth_I_codon-bd_sub2"/>
</dbReference>
<organism evidence="7 8">
    <name type="scientific">Bittarella massiliensis</name>
    <name type="common">ex Durand et al. 2017</name>
    <dbReference type="NCBI Taxonomy" id="1720313"/>
    <lineage>
        <taxon>Bacteria</taxon>
        <taxon>Bacillati</taxon>
        <taxon>Bacillota</taxon>
        <taxon>Clostridia</taxon>
        <taxon>Eubacteriales</taxon>
        <taxon>Oscillospiraceae</taxon>
        <taxon>Bittarella (ex Durand et al. 2017)</taxon>
    </lineage>
</organism>
<keyword evidence="2" id="KW-0547">Nucleotide-binding</keyword>
<dbReference type="Pfam" id="PF19269">
    <property type="entry name" value="Anticodon_2"/>
    <property type="match status" value="1"/>
</dbReference>
<name>A0AAW5KGV3_9FIRM</name>
<feature type="non-terminal residue" evidence="7">
    <location>
        <position position="1"/>
    </location>
</feature>
<gene>
    <name evidence="7" type="ORF">NE646_13235</name>
</gene>
<comment type="caution">
    <text evidence="7">The sequence shown here is derived from an EMBL/GenBank/DDBJ whole genome shotgun (WGS) entry which is preliminary data.</text>
</comment>
<feature type="domain" description="Aminoacyl-tRNA synthetase class I anticodon-binding" evidence="6">
    <location>
        <begin position="1"/>
        <end position="73"/>
    </location>
</feature>
<evidence type="ECO:0000256" key="1">
    <source>
        <dbReference type="ARBA" id="ARBA00022598"/>
    </source>
</evidence>
<accession>A0AAW5KGV3</accession>
<dbReference type="GO" id="GO:0006412">
    <property type="term" value="P:translation"/>
    <property type="evidence" value="ECO:0007669"/>
    <property type="project" value="UniProtKB-KW"/>
</dbReference>
<evidence type="ECO:0000259" key="6">
    <source>
        <dbReference type="Pfam" id="PF19269"/>
    </source>
</evidence>
<keyword evidence="1 7" id="KW-0436">Ligase</keyword>
<dbReference type="InterPro" id="IPR008925">
    <property type="entry name" value="aa_tRNA-synth_I_cd-bd_sf"/>
</dbReference>
<evidence type="ECO:0000313" key="7">
    <source>
        <dbReference type="EMBL" id="MCQ4950611.1"/>
    </source>
</evidence>
<sequence>KVLPVLEGIEDFTLAPVHDALFALIAEVGVKNGAVLWPLRVALTGKSFTPGGGVEMAVILGREESLARIRKGIAQLQG</sequence>
<evidence type="ECO:0000256" key="5">
    <source>
        <dbReference type="ARBA" id="ARBA00023146"/>
    </source>
</evidence>
<evidence type="ECO:0000256" key="2">
    <source>
        <dbReference type="ARBA" id="ARBA00022741"/>
    </source>
</evidence>
<dbReference type="AlphaFoldDB" id="A0AAW5KGV3"/>
<reference evidence="7" key="1">
    <citation type="submission" date="2022-06" db="EMBL/GenBank/DDBJ databases">
        <title>Isolation of gut microbiota from human fecal samples.</title>
        <authorList>
            <person name="Pamer E.G."/>
            <person name="Barat B."/>
            <person name="Waligurski E."/>
            <person name="Medina S."/>
            <person name="Paddock L."/>
            <person name="Mostad J."/>
        </authorList>
    </citation>
    <scope>NUCLEOTIDE SEQUENCE</scope>
    <source>
        <strain evidence="7">DFI.7.96</strain>
    </source>
</reference>
<keyword evidence="3" id="KW-0067">ATP-binding</keyword>
<dbReference type="Proteomes" id="UP001205063">
    <property type="component" value="Unassembled WGS sequence"/>
</dbReference>
<evidence type="ECO:0000256" key="4">
    <source>
        <dbReference type="ARBA" id="ARBA00022917"/>
    </source>
</evidence>